<comment type="similarity">
    <text evidence="2">Belongs to the mitochondrion-specific ribosomal protein mS29 family.</text>
</comment>
<comment type="caution">
    <text evidence="9">The sequence shown here is derived from an EMBL/GenBank/DDBJ whole genome shotgun (WGS) entry which is preliminary data.</text>
</comment>
<evidence type="ECO:0000256" key="6">
    <source>
        <dbReference type="ARBA" id="ARBA00023274"/>
    </source>
</evidence>
<keyword evidence="3" id="KW-0809">Transit peptide</keyword>
<keyword evidence="4 9" id="KW-0689">Ribosomal protein</keyword>
<sequence length="493" mass="54427">MSSSLCKGCFMSMQPSTRILRSPTAARVASFHTSSLRAAMPNQKKNASRDSGPKFRERRSVLIPRKAINRKPPMQEGELRAQRERIVLGNANALAVPTLKDLSVQNMADRAMRGKMLSLPMELLDRLKNTKAFKTTQKWGLFLRPATMMREETIELGREMNEIMETKKPAVKIITGSKGSGKSIMLTQAMAMAYLKDWIVISIPEAQDLVNGHTAYAPINDGQSIKYTQKDATAAMLHRIAFSNAPVLQKLHVSQKHPALRTLAPDANLQTLAFMGIDEPVSSWTVFQALWSELTATAPAEGIEGMKDFTPRPPILMTADNVAHFMKETQYRSADFKPIHAHDLTLVDFYLKAMKSATETSTLPNGGLVLLSTSSSNTPNVESFNVLLSQIDAANKGVDPTSADFPQINPYSIEDQRVLSLLNSCSKSKILNLKGLTKQEAKSLLEYYAFSGLLREKVDPLSVSEKWTLSGGGIIGELEKLSLRLKTAPRVAH</sequence>
<dbReference type="PANTHER" id="PTHR12810:SF0">
    <property type="entry name" value="SMALL RIBOSOMAL SUBUNIT PROTEIN MS29"/>
    <property type="match status" value="1"/>
</dbReference>
<evidence type="ECO:0000256" key="1">
    <source>
        <dbReference type="ARBA" id="ARBA00004173"/>
    </source>
</evidence>
<dbReference type="GO" id="GO:0005763">
    <property type="term" value="C:mitochondrial small ribosomal subunit"/>
    <property type="evidence" value="ECO:0007669"/>
    <property type="project" value="TreeGrafter"/>
</dbReference>
<evidence type="ECO:0000256" key="4">
    <source>
        <dbReference type="ARBA" id="ARBA00022980"/>
    </source>
</evidence>
<keyword evidence="5" id="KW-0496">Mitochondrion</keyword>
<evidence type="ECO:0000256" key="3">
    <source>
        <dbReference type="ARBA" id="ARBA00022946"/>
    </source>
</evidence>
<evidence type="ECO:0000256" key="2">
    <source>
        <dbReference type="ARBA" id="ARBA00009863"/>
    </source>
</evidence>
<dbReference type="Proteomes" id="UP000242877">
    <property type="component" value="Unassembled WGS sequence"/>
</dbReference>
<dbReference type="InterPro" id="IPR019368">
    <property type="entry name" value="Ribosomal_mS29"/>
</dbReference>
<evidence type="ECO:0000313" key="9">
    <source>
        <dbReference type="EMBL" id="KZZ88688.1"/>
    </source>
</evidence>
<accession>A0A167WCZ1</accession>
<reference evidence="9 10" key="1">
    <citation type="journal article" date="2016" name="Genome Biol. Evol.">
        <title>Divergent and convergent evolution of fungal pathogenicity.</title>
        <authorList>
            <person name="Shang Y."/>
            <person name="Xiao G."/>
            <person name="Zheng P."/>
            <person name="Cen K."/>
            <person name="Zhan S."/>
            <person name="Wang C."/>
        </authorList>
    </citation>
    <scope>NUCLEOTIDE SEQUENCE [LARGE SCALE GENOMIC DNA]</scope>
    <source>
        <strain evidence="9 10">ARSEF 7405</strain>
    </source>
</reference>
<proteinExistence type="inferred from homology"/>
<evidence type="ECO:0000256" key="5">
    <source>
        <dbReference type="ARBA" id="ARBA00023128"/>
    </source>
</evidence>
<dbReference type="Pfam" id="PF10236">
    <property type="entry name" value="DAP3"/>
    <property type="match status" value="1"/>
</dbReference>
<dbReference type="AlphaFoldDB" id="A0A167WCZ1"/>
<organism evidence="9 10">
    <name type="scientific">Ascosphaera apis ARSEF 7405</name>
    <dbReference type="NCBI Taxonomy" id="392613"/>
    <lineage>
        <taxon>Eukaryota</taxon>
        <taxon>Fungi</taxon>
        <taxon>Dikarya</taxon>
        <taxon>Ascomycota</taxon>
        <taxon>Pezizomycotina</taxon>
        <taxon>Eurotiomycetes</taxon>
        <taxon>Eurotiomycetidae</taxon>
        <taxon>Onygenales</taxon>
        <taxon>Ascosphaeraceae</taxon>
        <taxon>Ascosphaera</taxon>
    </lineage>
</organism>
<keyword evidence="10" id="KW-1185">Reference proteome</keyword>
<dbReference type="OrthoDB" id="274828at2759"/>
<evidence type="ECO:0000256" key="7">
    <source>
        <dbReference type="ARBA" id="ARBA00035140"/>
    </source>
</evidence>
<dbReference type="EMBL" id="AZGZ01000024">
    <property type="protein sequence ID" value="KZZ88688.1"/>
    <property type="molecule type" value="Genomic_DNA"/>
</dbReference>
<dbReference type="PANTHER" id="PTHR12810">
    <property type="entry name" value="MITOCHONDRIAL 28S RIBOSOMAL PROTEIN S29"/>
    <property type="match status" value="1"/>
</dbReference>
<comment type="subcellular location">
    <subcellularLocation>
        <location evidence="1">Mitochondrion</location>
    </subcellularLocation>
</comment>
<keyword evidence="6" id="KW-0687">Ribonucleoprotein</keyword>
<gene>
    <name evidence="9" type="ORF">AAP_04786</name>
</gene>
<dbReference type="GO" id="GO:0003735">
    <property type="term" value="F:structural constituent of ribosome"/>
    <property type="evidence" value="ECO:0007669"/>
    <property type="project" value="TreeGrafter"/>
</dbReference>
<evidence type="ECO:0000313" key="10">
    <source>
        <dbReference type="Proteomes" id="UP000242877"/>
    </source>
</evidence>
<protein>
    <recommendedName>
        <fullName evidence="7">Small ribosomal subunit protein mS29</fullName>
    </recommendedName>
</protein>
<feature type="region of interest" description="Disordered" evidence="8">
    <location>
        <begin position="34"/>
        <end position="57"/>
    </location>
</feature>
<feature type="compositionally biased region" description="Basic and acidic residues" evidence="8">
    <location>
        <begin position="47"/>
        <end position="57"/>
    </location>
</feature>
<evidence type="ECO:0000256" key="8">
    <source>
        <dbReference type="SAM" id="MobiDB-lite"/>
    </source>
</evidence>
<name>A0A167WCZ1_9EURO</name>
<dbReference type="VEuPathDB" id="FungiDB:AAP_04786"/>